<gene>
    <name evidence="1" type="ORF">AZH43_07495</name>
</gene>
<dbReference type="RefSeq" id="WP_067666618.1">
    <property type="nucleotide sequence ID" value="NZ_CBCSIK010000008.1"/>
</dbReference>
<dbReference type="Proteomes" id="UP000076276">
    <property type="component" value="Unassembled WGS sequence"/>
</dbReference>
<dbReference type="AlphaFoldDB" id="A0A151Y5L8"/>
<name>A0A151Y5L8_9GAMM</name>
<accession>A0A151Y5L8</accession>
<dbReference type="OrthoDB" id="6711941at2"/>
<evidence type="ECO:0000313" key="2">
    <source>
        <dbReference type="Proteomes" id="UP000076276"/>
    </source>
</evidence>
<proteinExistence type="predicted"/>
<dbReference type="STRING" id="1806892.AZH43_07495"/>
<reference evidence="1 2" key="1">
    <citation type="submission" date="2016-03" db="EMBL/GenBank/DDBJ databases">
        <title>Acinetobacter genomospecies 28 strain ANC 4149.</title>
        <authorList>
            <person name="Radolfova-Krizova L."/>
            <person name="Nemec A."/>
        </authorList>
    </citation>
    <scope>NUCLEOTIDE SEQUENCE [LARGE SCALE GENOMIC DNA]</scope>
    <source>
        <strain evidence="1 2">ANC 4149</strain>
    </source>
</reference>
<keyword evidence="2" id="KW-1185">Reference proteome</keyword>
<sequence length="104" mass="11626">MNALERLKLTKELRQLVDTIPDMKGMDKLQSTKRLRELIEILGGQATSEVNKLYQSIIDGREEASVELLLQVRAEAEKNLQDPLLIDAVNVLIAQINELAGTAE</sequence>
<protein>
    <submittedName>
        <fullName evidence="1">Uncharacterized protein</fullName>
    </submittedName>
</protein>
<evidence type="ECO:0000313" key="1">
    <source>
        <dbReference type="EMBL" id="KYQ73257.1"/>
    </source>
</evidence>
<organism evidence="1 2">
    <name type="scientific">Acinetobacter pragensis</name>
    <dbReference type="NCBI Taxonomy" id="1806892"/>
    <lineage>
        <taxon>Bacteria</taxon>
        <taxon>Pseudomonadati</taxon>
        <taxon>Pseudomonadota</taxon>
        <taxon>Gammaproteobacteria</taxon>
        <taxon>Moraxellales</taxon>
        <taxon>Moraxellaceae</taxon>
        <taxon>Acinetobacter</taxon>
    </lineage>
</organism>
<comment type="caution">
    <text evidence="1">The sequence shown here is derived from an EMBL/GenBank/DDBJ whole genome shotgun (WGS) entry which is preliminary data.</text>
</comment>
<dbReference type="EMBL" id="LUAW01000011">
    <property type="protein sequence ID" value="KYQ73257.1"/>
    <property type="molecule type" value="Genomic_DNA"/>
</dbReference>